<accession>C0XN81</accession>
<evidence type="ECO:0000313" key="3">
    <source>
        <dbReference type="Proteomes" id="UP000003752"/>
    </source>
</evidence>
<dbReference type="AlphaFoldDB" id="C0XN81"/>
<dbReference type="EMBL" id="ACGP01000228">
    <property type="protein sequence ID" value="EEI23106.1"/>
    <property type="molecule type" value="Genomic_DNA"/>
</dbReference>
<feature type="binding site" evidence="1">
    <location>
        <position position="36"/>
    </location>
    <ligand>
        <name>Zn(2+)</name>
        <dbReference type="ChEBI" id="CHEBI:29105"/>
    </ligand>
</feature>
<dbReference type="Proteomes" id="UP000003752">
    <property type="component" value="Unassembled WGS sequence"/>
</dbReference>
<dbReference type="InterPro" id="IPR052891">
    <property type="entry name" value="DNA-3mA_glycosylase"/>
</dbReference>
<dbReference type="HOGENOM" id="CLU_083758_1_0_9"/>
<reference evidence="2 3" key="1">
    <citation type="submission" date="2009-01" db="EMBL/GenBank/DDBJ databases">
        <authorList>
            <person name="Qin X."/>
            <person name="Bachman B."/>
            <person name="Battles P."/>
            <person name="Bell A."/>
            <person name="Bess C."/>
            <person name="Bickham C."/>
            <person name="Chaboub L."/>
            <person name="Chen D."/>
            <person name="Coyle M."/>
            <person name="Deiros D.R."/>
            <person name="Dinh H."/>
            <person name="Forbes L."/>
            <person name="Fowler G."/>
            <person name="Francisco L."/>
            <person name="Fu Q."/>
            <person name="Gubbala S."/>
            <person name="Hale W."/>
            <person name="Han Y."/>
            <person name="Hemphill L."/>
            <person name="Highlander S.K."/>
            <person name="Hirani K."/>
            <person name="Hogues M."/>
            <person name="Jackson L."/>
            <person name="Jakkamsetti A."/>
            <person name="Javaid M."/>
            <person name="Jiang H."/>
            <person name="Korchina V."/>
            <person name="Kovar C."/>
            <person name="Lara F."/>
            <person name="Lee S."/>
            <person name="Mata R."/>
            <person name="Mathew T."/>
            <person name="Moen C."/>
            <person name="Morales K."/>
            <person name="Munidasa M."/>
            <person name="Nazareth L."/>
            <person name="Ngo R."/>
            <person name="Nguyen L."/>
            <person name="Okwuonu G."/>
            <person name="Ongeri F."/>
            <person name="Patil S."/>
            <person name="Petrosino J."/>
            <person name="Pham C."/>
            <person name="Pham P."/>
            <person name="Pu L.-L."/>
            <person name="Puazo M."/>
            <person name="Raj R."/>
            <person name="Reid J."/>
            <person name="Rouhana J."/>
            <person name="Saada N."/>
            <person name="Shang Y."/>
            <person name="Simmons D."/>
            <person name="Thornton R."/>
            <person name="Warren J."/>
            <person name="Weissenberger G."/>
            <person name="Zhang J."/>
            <person name="Zhang L."/>
            <person name="Zhou C."/>
            <person name="Zhu D."/>
            <person name="Muzny D."/>
            <person name="Worley K."/>
            <person name="Gibbs R."/>
        </authorList>
    </citation>
    <scope>NUCLEOTIDE SEQUENCE [LARGE SCALE GENOMIC DNA]</scope>
    <source>
        <strain evidence="3">ATCC 8290 / DSM 20176 / CCUG 30140 / JCM 1155 / KCTC 3500 / NBRC 15886 / NCIMB 8040 / NRRL B-1843 / 9</strain>
    </source>
</reference>
<dbReference type="PANTHER" id="PTHR30037:SF4">
    <property type="entry name" value="DNA-3-METHYLADENINE GLYCOSYLASE I"/>
    <property type="match status" value="1"/>
</dbReference>
<evidence type="ECO:0000313" key="2">
    <source>
        <dbReference type="EMBL" id="EEI23106.1"/>
    </source>
</evidence>
<dbReference type="Gene3D" id="1.10.340.30">
    <property type="entry name" value="Hypothetical protein, domain 2"/>
    <property type="match status" value="1"/>
</dbReference>
<dbReference type="RefSeq" id="WP_003635968.1">
    <property type="nucleotide sequence ID" value="NZ_AZDF01000016.1"/>
</dbReference>
<dbReference type="Pfam" id="PF03352">
    <property type="entry name" value="Adenine_glyco"/>
    <property type="match status" value="1"/>
</dbReference>
<dbReference type="EC" id="3.2.2.20" evidence="2"/>
<proteinExistence type="predicted"/>
<dbReference type="PANTHER" id="PTHR30037">
    <property type="entry name" value="DNA-3-METHYLADENINE GLYCOSYLASE 1"/>
    <property type="match status" value="1"/>
</dbReference>
<sequence length="191" mass="21913">MNAFLQKVLFYMQLNKRKFERRTHMVKSTNGVDLYHSLFGTEIHDPRVMFEMLTVNIFQPGLNWRVAASKLPVFDKVFKHFEVAEIAKFDEMDLEALEGNPDMIRNPRKIRAVVQDARATLNLSPEFKDLADYLWSFKPKDNLVEGALVQDSSTLGTLVARDMRKRGFTFVGPTTIELLLVGTGVLKHINP</sequence>
<protein>
    <submittedName>
        <fullName evidence="2">DNA-3-methyladenine glycosylase I</fullName>
        <ecNumber evidence="2">3.2.2.20</ecNumber>
    </submittedName>
</protein>
<keyword evidence="1" id="KW-0862">Zinc</keyword>
<dbReference type="InterPro" id="IPR011257">
    <property type="entry name" value="DNA_glycosylase"/>
</dbReference>
<keyword evidence="1" id="KW-0479">Metal-binding</keyword>
<name>C0XN81_LENH9</name>
<dbReference type="GO" id="GO:0046872">
    <property type="term" value="F:metal ion binding"/>
    <property type="evidence" value="ECO:0007669"/>
    <property type="project" value="UniProtKB-KW"/>
</dbReference>
<gene>
    <name evidence="2" type="primary">tag</name>
    <name evidence="2" type="ORF">HMPREF0519_2692</name>
</gene>
<dbReference type="SMR" id="C0XN81"/>
<keyword evidence="3" id="KW-1185">Reference proteome</keyword>
<dbReference type="GO" id="GO:0006284">
    <property type="term" value="P:base-excision repair"/>
    <property type="evidence" value="ECO:0007669"/>
    <property type="project" value="InterPro"/>
</dbReference>
<keyword evidence="2" id="KW-0378">Hydrolase</keyword>
<dbReference type="InterPro" id="IPR005019">
    <property type="entry name" value="Adenine_glyco"/>
</dbReference>
<dbReference type="GO" id="GO:0008725">
    <property type="term" value="F:DNA-3-methyladenine glycosylase activity"/>
    <property type="evidence" value="ECO:0007669"/>
    <property type="project" value="UniProtKB-EC"/>
</dbReference>
<organism evidence="2 3">
    <name type="scientific">Lentilactobacillus hilgardii (strain ATCC 8290 / DSM 20176 / CCUG 30140 / JCM 1155 / KCTC 3500 / NBRC 15886 / NCIMB 8040 / NRRL B-1843 / 9)</name>
    <dbReference type="NCBI Taxonomy" id="1423757"/>
    <lineage>
        <taxon>Bacteria</taxon>
        <taxon>Bacillati</taxon>
        <taxon>Bacillota</taxon>
        <taxon>Bacilli</taxon>
        <taxon>Lactobacillales</taxon>
        <taxon>Lactobacillaceae</taxon>
        <taxon>Lentilactobacillus</taxon>
    </lineage>
</organism>
<evidence type="ECO:0000256" key="1">
    <source>
        <dbReference type="PIRSR" id="PIRSR605019-1"/>
    </source>
</evidence>
<dbReference type="SUPFAM" id="SSF48150">
    <property type="entry name" value="DNA-glycosylase"/>
    <property type="match status" value="1"/>
</dbReference>
<keyword evidence="2" id="KW-0326">Glycosidase</keyword>
<comment type="caution">
    <text evidence="2">The sequence shown here is derived from an EMBL/GenBank/DDBJ whole genome shotgun (WGS) entry which is preliminary data.</text>
</comment>